<dbReference type="GO" id="GO:0008270">
    <property type="term" value="F:zinc ion binding"/>
    <property type="evidence" value="ECO:0007669"/>
    <property type="project" value="UniProtKB-KW"/>
</dbReference>
<protein>
    <submittedName>
        <fullName evidence="7">E3 ubiquitin-protein ligase RNF180-like</fullName>
    </submittedName>
</protein>
<dbReference type="InterPro" id="IPR045790">
    <property type="entry name" value="RNF180_C"/>
</dbReference>
<dbReference type="InterPro" id="IPR033263">
    <property type="entry name" value="RNF180"/>
</dbReference>
<organism evidence="7 8">
    <name type="scientific">Solea senegalensis</name>
    <name type="common">Senegalese sole</name>
    <dbReference type="NCBI Taxonomy" id="28829"/>
    <lineage>
        <taxon>Eukaryota</taxon>
        <taxon>Metazoa</taxon>
        <taxon>Chordata</taxon>
        <taxon>Craniata</taxon>
        <taxon>Vertebrata</taxon>
        <taxon>Euteleostomi</taxon>
        <taxon>Actinopterygii</taxon>
        <taxon>Neopterygii</taxon>
        <taxon>Teleostei</taxon>
        <taxon>Neoteleostei</taxon>
        <taxon>Acanthomorphata</taxon>
        <taxon>Carangaria</taxon>
        <taxon>Pleuronectiformes</taxon>
        <taxon>Pleuronectoidei</taxon>
        <taxon>Soleidae</taxon>
        <taxon>Solea</taxon>
    </lineage>
</organism>
<dbReference type="Proteomes" id="UP000693946">
    <property type="component" value="Linkage Group LG21"/>
</dbReference>
<dbReference type="CDD" id="cd16554">
    <property type="entry name" value="RING-HC_RNF180"/>
    <property type="match status" value="1"/>
</dbReference>
<dbReference type="GO" id="GO:0042415">
    <property type="term" value="P:norepinephrine metabolic process"/>
    <property type="evidence" value="ECO:0007669"/>
    <property type="project" value="TreeGrafter"/>
</dbReference>
<dbReference type="GO" id="GO:0061630">
    <property type="term" value="F:ubiquitin protein ligase activity"/>
    <property type="evidence" value="ECO:0007669"/>
    <property type="project" value="InterPro"/>
</dbReference>
<dbReference type="PROSITE" id="PS50089">
    <property type="entry name" value="ZF_RING_2"/>
    <property type="match status" value="1"/>
</dbReference>
<dbReference type="EMBL" id="JAGKHQ010000014">
    <property type="protein sequence ID" value="KAG7498948.1"/>
    <property type="molecule type" value="Genomic_DNA"/>
</dbReference>
<dbReference type="GO" id="GO:0032436">
    <property type="term" value="P:positive regulation of proteasomal ubiquitin-dependent protein catabolic process"/>
    <property type="evidence" value="ECO:0007669"/>
    <property type="project" value="TreeGrafter"/>
</dbReference>
<evidence type="ECO:0000256" key="4">
    <source>
        <dbReference type="PROSITE-ProRule" id="PRU00175"/>
    </source>
</evidence>
<dbReference type="PROSITE" id="PS00518">
    <property type="entry name" value="ZF_RING_1"/>
    <property type="match status" value="1"/>
</dbReference>
<dbReference type="PANTHER" id="PTHR46717">
    <property type="entry name" value="E3 UBIQUITIN-PROTEIN LIGASE RNF180"/>
    <property type="match status" value="1"/>
</dbReference>
<reference evidence="7 8" key="1">
    <citation type="journal article" date="2021" name="Sci. Rep.">
        <title>Chromosome anchoring in Senegalese sole (Solea senegalensis) reveals sex-associated markers and genome rearrangements in flatfish.</title>
        <authorList>
            <person name="Guerrero-Cozar I."/>
            <person name="Gomez-Garrido J."/>
            <person name="Berbel C."/>
            <person name="Martinez-Blanch J.F."/>
            <person name="Alioto T."/>
            <person name="Claros M.G."/>
            <person name="Gagnaire P.A."/>
            <person name="Manchado M."/>
        </authorList>
    </citation>
    <scope>NUCLEOTIDE SEQUENCE [LARGE SCALE GENOMIC DNA]</scope>
    <source>
        <strain evidence="7">Sse05_10M</strain>
    </source>
</reference>
<dbReference type="GO" id="GO:0000209">
    <property type="term" value="P:protein polyubiquitination"/>
    <property type="evidence" value="ECO:0007669"/>
    <property type="project" value="InterPro"/>
</dbReference>
<evidence type="ECO:0000256" key="2">
    <source>
        <dbReference type="ARBA" id="ARBA00022771"/>
    </source>
</evidence>
<feature type="compositionally biased region" description="Basic residues" evidence="5">
    <location>
        <begin position="283"/>
        <end position="298"/>
    </location>
</feature>
<accession>A0AAV6R1L0</accession>
<dbReference type="SMART" id="SM00184">
    <property type="entry name" value="RING"/>
    <property type="match status" value="1"/>
</dbReference>
<dbReference type="GO" id="GO:0031624">
    <property type="term" value="F:ubiquitin conjugating enzyme binding"/>
    <property type="evidence" value="ECO:0007669"/>
    <property type="project" value="TreeGrafter"/>
</dbReference>
<name>A0AAV6R1L0_SOLSE</name>
<keyword evidence="2 4" id="KW-0863">Zinc-finger</keyword>
<feature type="compositionally biased region" description="Acidic residues" evidence="5">
    <location>
        <begin position="309"/>
        <end position="318"/>
    </location>
</feature>
<evidence type="ECO:0000313" key="8">
    <source>
        <dbReference type="Proteomes" id="UP000693946"/>
    </source>
</evidence>
<dbReference type="InterPro" id="IPR027370">
    <property type="entry name" value="Znf-RING_euk"/>
</dbReference>
<dbReference type="InterPro" id="IPR001841">
    <property type="entry name" value="Znf_RING"/>
</dbReference>
<keyword evidence="3" id="KW-0862">Zinc</keyword>
<proteinExistence type="predicted"/>
<feature type="region of interest" description="Disordered" evidence="5">
    <location>
        <begin position="114"/>
        <end position="145"/>
    </location>
</feature>
<comment type="caution">
    <text evidence="7">The sequence shown here is derived from an EMBL/GenBank/DDBJ whole genome shotgun (WGS) entry which is preliminary data.</text>
</comment>
<evidence type="ECO:0000256" key="3">
    <source>
        <dbReference type="ARBA" id="ARBA00022833"/>
    </source>
</evidence>
<feature type="region of interest" description="Disordered" evidence="5">
    <location>
        <begin position="193"/>
        <end position="216"/>
    </location>
</feature>
<feature type="domain" description="RING-type" evidence="6">
    <location>
        <begin position="327"/>
        <end position="369"/>
    </location>
</feature>
<feature type="region of interest" description="Disordered" evidence="5">
    <location>
        <begin position="238"/>
        <end position="318"/>
    </location>
</feature>
<dbReference type="AlphaFoldDB" id="A0AAV6R1L0"/>
<dbReference type="GO" id="GO:0005789">
    <property type="term" value="C:endoplasmic reticulum membrane"/>
    <property type="evidence" value="ECO:0007669"/>
    <property type="project" value="TreeGrafter"/>
</dbReference>
<keyword evidence="8" id="KW-1185">Reference proteome</keyword>
<evidence type="ECO:0000313" key="7">
    <source>
        <dbReference type="EMBL" id="KAG7498948.1"/>
    </source>
</evidence>
<evidence type="ECO:0000256" key="5">
    <source>
        <dbReference type="SAM" id="MobiDB-lite"/>
    </source>
</evidence>
<gene>
    <name evidence="7" type="ORF">JOB18_025237</name>
</gene>
<dbReference type="PANTHER" id="PTHR46717:SF1">
    <property type="entry name" value="E3 UBIQUITIN-PROTEIN LIGASE RNF180"/>
    <property type="match status" value="1"/>
</dbReference>
<evidence type="ECO:0000259" key="6">
    <source>
        <dbReference type="PROSITE" id="PS50089"/>
    </source>
</evidence>
<evidence type="ECO:0000256" key="1">
    <source>
        <dbReference type="ARBA" id="ARBA00022723"/>
    </source>
</evidence>
<dbReference type="Pfam" id="PF19332">
    <property type="entry name" value="RNF180_C"/>
    <property type="match status" value="1"/>
</dbReference>
<dbReference type="GO" id="GO:0042428">
    <property type="term" value="P:serotonin metabolic process"/>
    <property type="evidence" value="ECO:0007669"/>
    <property type="project" value="TreeGrafter"/>
</dbReference>
<keyword evidence="1" id="KW-0479">Metal-binding</keyword>
<dbReference type="InterPro" id="IPR017907">
    <property type="entry name" value="Znf_RING_CS"/>
</dbReference>
<sequence length="464" mass="52483">MMLRCRKCRKGVIDSTCLTTQEQATDEGSAAVCSIWHVNVDALPQWILTSLHQAQWTAGKLNCLNCGARLGGFNFVNRSKCPCGRDTNVHLSKSRVDSDHKHYTFIVRPRDTRLETSRALPPTVDSENNEDSLSVAGPSDASDGKNIPSFPLSRLHCVSHRRRCSVEDDATFRSSCFCTSGVRERRVVDLTTADRQTDDESTLLPVSRPSTQETDTDDVFAVTSLASGGRQLQTVEAVESSMETTTVHQEDSDSTLFLRGRTAEDEGTELRASSASRSLSRREKNRLKSQRRKQRRRERWLLSQQQADVDNDGEEEEKEEDRENLTCTVCLDVYFRPHSCEPCGHVFCELCLRTLAKNRHTKTTCPLCRTLISHTDLHTELDQAAKTSFPKVYLACQQNFTNTLSAKWPLPSGRKRFWGKKLTKIPLVFILLFRLNCVCITLSPHRKQLLSTRSEPFIMTCNSF</sequence>
<dbReference type="Pfam" id="PF13445">
    <property type="entry name" value="zf-RING_UBOX"/>
    <property type="match status" value="1"/>
</dbReference>